<organism evidence="2">
    <name type="scientific">Oryza meridionalis</name>
    <dbReference type="NCBI Taxonomy" id="40149"/>
    <lineage>
        <taxon>Eukaryota</taxon>
        <taxon>Viridiplantae</taxon>
        <taxon>Streptophyta</taxon>
        <taxon>Embryophyta</taxon>
        <taxon>Tracheophyta</taxon>
        <taxon>Spermatophyta</taxon>
        <taxon>Magnoliopsida</taxon>
        <taxon>Liliopsida</taxon>
        <taxon>Poales</taxon>
        <taxon>Poaceae</taxon>
        <taxon>BOP clade</taxon>
        <taxon>Oryzoideae</taxon>
        <taxon>Oryzeae</taxon>
        <taxon>Oryzinae</taxon>
        <taxon>Oryza</taxon>
    </lineage>
</organism>
<protein>
    <submittedName>
        <fullName evidence="2">Uncharacterized protein</fullName>
    </submittedName>
</protein>
<keyword evidence="1" id="KW-0812">Transmembrane</keyword>
<proteinExistence type="predicted"/>
<dbReference type="EnsemblPlants" id="OMERI02G35250.1">
    <property type="protein sequence ID" value="OMERI02G35250.1"/>
    <property type="gene ID" value="OMERI02G35250"/>
</dbReference>
<accession>A0A0E0CT56</accession>
<reference evidence="2" key="2">
    <citation type="submission" date="2018-05" db="EMBL/GenBank/DDBJ databases">
        <title>OmerRS3 (Oryza meridionalis Reference Sequence Version 3).</title>
        <authorList>
            <person name="Zhang J."/>
            <person name="Kudrna D."/>
            <person name="Lee S."/>
            <person name="Talag J."/>
            <person name="Welchert J."/>
            <person name="Wing R.A."/>
        </authorList>
    </citation>
    <scope>NUCLEOTIDE SEQUENCE [LARGE SCALE GENOMIC DNA]</scope>
    <source>
        <strain evidence="2">cv. OR44</strain>
    </source>
</reference>
<evidence type="ECO:0000313" key="3">
    <source>
        <dbReference type="Proteomes" id="UP000008021"/>
    </source>
</evidence>
<dbReference type="Proteomes" id="UP000008021">
    <property type="component" value="Chromosome 2"/>
</dbReference>
<dbReference type="HOGENOM" id="CLU_1780396_0_0_1"/>
<feature type="transmembrane region" description="Helical" evidence="1">
    <location>
        <begin position="102"/>
        <end position="124"/>
    </location>
</feature>
<keyword evidence="3" id="KW-1185">Reference proteome</keyword>
<keyword evidence="1" id="KW-1133">Transmembrane helix</keyword>
<sequence>MASLASHELEGALKHGARVAEGAASGGVGDGNVEELGRRRRRLLRHEEEEEKGVLRRRIAAAWAWRWRCAGGGRCHDVHAAHAHGVHMASPLCRSRRPLLPFFFLSLLSLSICALLSLSCLGLINLLPLRSSLLDFVFRLILRGGH</sequence>
<dbReference type="AlphaFoldDB" id="A0A0E0CT56"/>
<evidence type="ECO:0000256" key="1">
    <source>
        <dbReference type="SAM" id="Phobius"/>
    </source>
</evidence>
<keyword evidence="1" id="KW-0472">Membrane</keyword>
<evidence type="ECO:0000313" key="2">
    <source>
        <dbReference type="EnsemblPlants" id="OMERI02G35250.1"/>
    </source>
</evidence>
<reference evidence="2" key="1">
    <citation type="submission" date="2015-04" db="UniProtKB">
        <authorList>
            <consortium name="EnsemblPlants"/>
        </authorList>
    </citation>
    <scope>IDENTIFICATION</scope>
</reference>
<name>A0A0E0CT56_9ORYZ</name>
<dbReference type="Gramene" id="OMERI02G35250.1">
    <property type="protein sequence ID" value="OMERI02G35250.1"/>
    <property type="gene ID" value="OMERI02G35250"/>
</dbReference>